<evidence type="ECO:0000256" key="3">
    <source>
        <dbReference type="ARBA" id="ARBA00022723"/>
    </source>
</evidence>
<dbReference type="AlphaFoldDB" id="A0A5C3MKY1"/>
<dbReference type="GO" id="GO:0008199">
    <property type="term" value="F:ferric iron binding"/>
    <property type="evidence" value="ECO:0007669"/>
    <property type="project" value="InterPro"/>
</dbReference>
<dbReference type="Pfam" id="PF04444">
    <property type="entry name" value="Dioxygenase_N"/>
    <property type="match status" value="1"/>
</dbReference>
<evidence type="ECO:0000313" key="10">
    <source>
        <dbReference type="Proteomes" id="UP000305948"/>
    </source>
</evidence>
<evidence type="ECO:0000256" key="4">
    <source>
        <dbReference type="ARBA" id="ARBA00022964"/>
    </source>
</evidence>
<evidence type="ECO:0000256" key="1">
    <source>
        <dbReference type="ARBA" id="ARBA00001965"/>
    </source>
</evidence>
<protein>
    <submittedName>
        <fullName evidence="9">Aromatic compound dioxygenase</fullName>
    </submittedName>
</protein>
<evidence type="ECO:0000256" key="2">
    <source>
        <dbReference type="ARBA" id="ARBA00007825"/>
    </source>
</evidence>
<evidence type="ECO:0000313" key="9">
    <source>
        <dbReference type="EMBL" id="TFK45964.1"/>
    </source>
</evidence>
<keyword evidence="3" id="KW-0479">Metal-binding</keyword>
<keyword evidence="5" id="KW-0560">Oxidoreductase</keyword>
<evidence type="ECO:0000256" key="5">
    <source>
        <dbReference type="ARBA" id="ARBA00023002"/>
    </source>
</evidence>
<dbReference type="InterPro" id="IPR000627">
    <property type="entry name" value="Intradiol_dOase_C"/>
</dbReference>
<dbReference type="PANTHER" id="PTHR33711">
    <property type="entry name" value="DIOXYGENASE, PUTATIVE (AFU_ORTHOLOGUE AFUA_2G02910)-RELATED"/>
    <property type="match status" value="1"/>
</dbReference>
<evidence type="ECO:0000259" key="8">
    <source>
        <dbReference type="Pfam" id="PF04444"/>
    </source>
</evidence>
<feature type="domain" description="Catechol dioxygenase N-terminal" evidence="8">
    <location>
        <begin position="57"/>
        <end position="130"/>
    </location>
</feature>
<dbReference type="InterPro" id="IPR050770">
    <property type="entry name" value="Intradiol_RC_Dioxygenase"/>
</dbReference>
<name>A0A5C3MKY1_9AGAM</name>
<keyword evidence="4 9" id="KW-0223">Dioxygenase</keyword>
<accession>A0A5C3MKY1</accession>
<sequence length="349" mass="39595">MATEQQMKNPLLVGKAIRAQLEDEIPLDLPLERDFRERSDYTITDHIHDLHAKLVKDPRTLELFSSLITHLHAFARETLPTHDEWARTIDFLTRCGRESTENKNEFVCLSDVLGMSALIDELNHPKPPGCTDSCEEGPFWTSDMPEMPSGSSVASSDTTGENMYFEATITNTKDEGISGAKIDLWQADGDGVYDVQDPERDEANDRARILAESDGSFCYRGILPTAYPIPSDGPVGDLLRLLGRHPHRSSHIHFHLRAPGYDELTTALYPAHSPFLGTDPVFATKKSLICDVYPEYNPQRWAEMGFKEDEVRNGRVWVWKYKFVLASLEEVEALRADLHHEERDTWAKL</sequence>
<gene>
    <name evidence="9" type="ORF">OE88DRAFT_1639156</name>
</gene>
<keyword evidence="6" id="KW-0408">Iron</keyword>
<dbReference type="InterPro" id="IPR015889">
    <property type="entry name" value="Intradiol_dOase_core"/>
</dbReference>
<proteinExistence type="inferred from homology"/>
<keyword evidence="10" id="KW-1185">Reference proteome</keyword>
<evidence type="ECO:0000259" key="7">
    <source>
        <dbReference type="Pfam" id="PF00775"/>
    </source>
</evidence>
<reference evidence="9 10" key="1">
    <citation type="journal article" date="2019" name="Nat. Ecol. Evol.">
        <title>Megaphylogeny resolves global patterns of mushroom evolution.</title>
        <authorList>
            <person name="Varga T."/>
            <person name="Krizsan K."/>
            <person name="Foldi C."/>
            <person name="Dima B."/>
            <person name="Sanchez-Garcia M."/>
            <person name="Sanchez-Ramirez S."/>
            <person name="Szollosi G.J."/>
            <person name="Szarkandi J.G."/>
            <person name="Papp V."/>
            <person name="Albert L."/>
            <person name="Andreopoulos W."/>
            <person name="Angelini C."/>
            <person name="Antonin V."/>
            <person name="Barry K.W."/>
            <person name="Bougher N.L."/>
            <person name="Buchanan P."/>
            <person name="Buyck B."/>
            <person name="Bense V."/>
            <person name="Catcheside P."/>
            <person name="Chovatia M."/>
            <person name="Cooper J."/>
            <person name="Damon W."/>
            <person name="Desjardin D."/>
            <person name="Finy P."/>
            <person name="Geml J."/>
            <person name="Haridas S."/>
            <person name="Hughes K."/>
            <person name="Justo A."/>
            <person name="Karasinski D."/>
            <person name="Kautmanova I."/>
            <person name="Kiss B."/>
            <person name="Kocsube S."/>
            <person name="Kotiranta H."/>
            <person name="LaButti K.M."/>
            <person name="Lechner B.E."/>
            <person name="Liimatainen K."/>
            <person name="Lipzen A."/>
            <person name="Lukacs Z."/>
            <person name="Mihaltcheva S."/>
            <person name="Morgado L.N."/>
            <person name="Niskanen T."/>
            <person name="Noordeloos M.E."/>
            <person name="Ohm R.A."/>
            <person name="Ortiz-Santana B."/>
            <person name="Ovrebo C."/>
            <person name="Racz N."/>
            <person name="Riley R."/>
            <person name="Savchenko A."/>
            <person name="Shiryaev A."/>
            <person name="Soop K."/>
            <person name="Spirin V."/>
            <person name="Szebenyi C."/>
            <person name="Tomsovsky M."/>
            <person name="Tulloss R.E."/>
            <person name="Uehling J."/>
            <person name="Grigoriev I.V."/>
            <person name="Vagvolgyi C."/>
            <person name="Papp T."/>
            <person name="Martin F.M."/>
            <person name="Miettinen O."/>
            <person name="Hibbett D.S."/>
            <person name="Nagy L.G."/>
        </authorList>
    </citation>
    <scope>NUCLEOTIDE SEQUENCE [LARGE SCALE GENOMIC DNA]</scope>
    <source>
        <strain evidence="9 10">OMC1185</strain>
    </source>
</reference>
<dbReference type="GO" id="GO:0018576">
    <property type="term" value="F:catechol 1,2-dioxygenase activity"/>
    <property type="evidence" value="ECO:0007669"/>
    <property type="project" value="InterPro"/>
</dbReference>
<organism evidence="9 10">
    <name type="scientific">Heliocybe sulcata</name>
    <dbReference type="NCBI Taxonomy" id="5364"/>
    <lineage>
        <taxon>Eukaryota</taxon>
        <taxon>Fungi</taxon>
        <taxon>Dikarya</taxon>
        <taxon>Basidiomycota</taxon>
        <taxon>Agaricomycotina</taxon>
        <taxon>Agaricomycetes</taxon>
        <taxon>Gloeophyllales</taxon>
        <taxon>Gloeophyllaceae</taxon>
        <taxon>Heliocybe</taxon>
    </lineage>
</organism>
<dbReference type="GO" id="GO:0009712">
    <property type="term" value="P:catechol-containing compound metabolic process"/>
    <property type="evidence" value="ECO:0007669"/>
    <property type="project" value="InterPro"/>
</dbReference>
<feature type="domain" description="Intradiol ring-cleavage dioxygenases" evidence="7">
    <location>
        <begin position="138"/>
        <end position="293"/>
    </location>
</feature>
<dbReference type="EMBL" id="ML213535">
    <property type="protein sequence ID" value="TFK45964.1"/>
    <property type="molecule type" value="Genomic_DNA"/>
</dbReference>
<dbReference type="STRING" id="5364.A0A5C3MKY1"/>
<dbReference type="OrthoDB" id="5238185at2759"/>
<dbReference type="Proteomes" id="UP000305948">
    <property type="component" value="Unassembled WGS sequence"/>
</dbReference>
<dbReference type="SUPFAM" id="SSF49482">
    <property type="entry name" value="Aromatic compound dioxygenase"/>
    <property type="match status" value="1"/>
</dbReference>
<comment type="similarity">
    <text evidence="2">Belongs to the intradiol ring-cleavage dioxygenase family.</text>
</comment>
<dbReference type="Pfam" id="PF00775">
    <property type="entry name" value="Dioxygenase_C"/>
    <property type="match status" value="1"/>
</dbReference>
<dbReference type="InterPro" id="IPR007535">
    <property type="entry name" value="Catechol_dOase_N"/>
</dbReference>
<dbReference type="Gene3D" id="2.60.130.10">
    <property type="entry name" value="Aromatic compound dioxygenase"/>
    <property type="match status" value="1"/>
</dbReference>
<dbReference type="PANTHER" id="PTHR33711:SF7">
    <property type="entry name" value="INTRADIOL RING-CLEAVAGE DIOXYGENASES DOMAIN-CONTAINING PROTEIN-RELATED"/>
    <property type="match status" value="1"/>
</dbReference>
<evidence type="ECO:0000256" key="6">
    <source>
        <dbReference type="ARBA" id="ARBA00023004"/>
    </source>
</evidence>
<comment type="cofactor">
    <cofactor evidence="1">
        <name>Fe(3+)</name>
        <dbReference type="ChEBI" id="CHEBI:29034"/>
    </cofactor>
</comment>